<name>A0A158L498_9BURK</name>
<comment type="similarity">
    <text evidence="1">Belongs to the aldehyde dehydrogenase family.</text>
</comment>
<keyword evidence="5" id="KW-1185">Reference proteome</keyword>
<dbReference type="Gene3D" id="3.40.605.10">
    <property type="entry name" value="Aldehyde Dehydrogenase, Chain A, domain 1"/>
    <property type="match status" value="1"/>
</dbReference>
<dbReference type="InterPro" id="IPR016161">
    <property type="entry name" value="Ald_DH/histidinol_DH"/>
</dbReference>
<evidence type="ECO:0000313" key="4">
    <source>
        <dbReference type="EMBL" id="SAL88085.1"/>
    </source>
</evidence>
<dbReference type="PANTHER" id="PTHR42804:SF1">
    <property type="entry name" value="ALDEHYDE DEHYDROGENASE-RELATED"/>
    <property type="match status" value="1"/>
</dbReference>
<gene>
    <name evidence="4" type="ORF">AWB68_08649</name>
</gene>
<dbReference type="SUPFAM" id="SSF53720">
    <property type="entry name" value="ALDH-like"/>
    <property type="match status" value="1"/>
</dbReference>
<dbReference type="InterPro" id="IPR016162">
    <property type="entry name" value="Ald_DH_N"/>
</dbReference>
<sequence length="101" mass="10964">MTNGNLMSNALKFYIDGAWVAPSGTARLPVVDPCTEEAFAEIALGNADDVERAVVAAKRAFASFSQTQPAERVALIRRILDAYMARYDEMADIISREIGAP</sequence>
<reference evidence="4" key="1">
    <citation type="submission" date="2016-01" db="EMBL/GenBank/DDBJ databases">
        <authorList>
            <person name="Peeters C."/>
        </authorList>
    </citation>
    <scope>NUCLEOTIDE SEQUENCE [LARGE SCALE GENOMIC DNA]</scope>
    <source>
        <strain evidence="4">LMG 22940</strain>
    </source>
</reference>
<dbReference type="Pfam" id="PF00171">
    <property type="entry name" value="Aldedh"/>
    <property type="match status" value="1"/>
</dbReference>
<evidence type="ECO:0000256" key="2">
    <source>
        <dbReference type="ARBA" id="ARBA00023002"/>
    </source>
</evidence>
<proteinExistence type="inferred from homology"/>
<dbReference type="Proteomes" id="UP000054770">
    <property type="component" value="Unassembled WGS sequence"/>
</dbReference>
<evidence type="ECO:0000256" key="1">
    <source>
        <dbReference type="ARBA" id="ARBA00009986"/>
    </source>
</evidence>
<dbReference type="PANTHER" id="PTHR42804">
    <property type="entry name" value="ALDEHYDE DEHYDROGENASE"/>
    <property type="match status" value="1"/>
</dbReference>
<organism evidence="4 5">
    <name type="scientific">Caballeronia choica</name>
    <dbReference type="NCBI Taxonomy" id="326476"/>
    <lineage>
        <taxon>Bacteria</taxon>
        <taxon>Pseudomonadati</taxon>
        <taxon>Pseudomonadota</taxon>
        <taxon>Betaproteobacteria</taxon>
        <taxon>Burkholderiales</taxon>
        <taxon>Burkholderiaceae</taxon>
        <taxon>Caballeronia</taxon>
    </lineage>
</organism>
<dbReference type="AlphaFoldDB" id="A0A158L498"/>
<dbReference type="InterPro" id="IPR015590">
    <property type="entry name" value="Aldehyde_DH_dom"/>
</dbReference>
<accession>A0A158L498</accession>
<feature type="domain" description="Aldehyde dehydrogenase" evidence="3">
    <location>
        <begin position="19"/>
        <end position="101"/>
    </location>
</feature>
<dbReference type="EMBL" id="FCON02000360">
    <property type="protein sequence ID" value="SAL88085.1"/>
    <property type="molecule type" value="Genomic_DNA"/>
</dbReference>
<dbReference type="GO" id="GO:0016491">
    <property type="term" value="F:oxidoreductase activity"/>
    <property type="evidence" value="ECO:0007669"/>
    <property type="project" value="UniProtKB-KW"/>
</dbReference>
<evidence type="ECO:0000313" key="5">
    <source>
        <dbReference type="Proteomes" id="UP000054770"/>
    </source>
</evidence>
<comment type="caution">
    <text evidence="4">The sequence shown here is derived from an EMBL/GenBank/DDBJ whole genome shotgun (WGS) entry which is preliminary data.</text>
</comment>
<keyword evidence="2" id="KW-0560">Oxidoreductase</keyword>
<protein>
    <submittedName>
        <fullName evidence="4">Aldehyde dehydrogenase</fullName>
    </submittedName>
</protein>
<evidence type="ECO:0000259" key="3">
    <source>
        <dbReference type="Pfam" id="PF00171"/>
    </source>
</evidence>